<dbReference type="Proteomes" id="UP000572635">
    <property type="component" value="Unassembled WGS sequence"/>
</dbReference>
<feature type="transmembrane region" description="Helical" evidence="2">
    <location>
        <begin position="189"/>
        <end position="206"/>
    </location>
</feature>
<feature type="transmembrane region" description="Helical" evidence="2">
    <location>
        <begin position="247"/>
        <end position="268"/>
    </location>
</feature>
<dbReference type="AlphaFoldDB" id="A0A7W8QU89"/>
<keyword evidence="5" id="KW-1185">Reference proteome</keyword>
<gene>
    <name evidence="4" type="ORF">HDA36_005889</name>
</gene>
<name>A0A7W8QU89_9ACTN</name>
<reference evidence="4 5" key="1">
    <citation type="submission" date="2020-08" db="EMBL/GenBank/DDBJ databases">
        <title>Sequencing the genomes of 1000 actinobacteria strains.</title>
        <authorList>
            <person name="Klenk H.-P."/>
        </authorList>
    </citation>
    <scope>NUCLEOTIDE SEQUENCE [LARGE SCALE GENOMIC DNA]</scope>
    <source>
        <strain evidence="4 5">DSM 44551</strain>
    </source>
</reference>
<protein>
    <recommendedName>
        <fullName evidence="3">DUF418 domain-containing protein</fullName>
    </recommendedName>
</protein>
<evidence type="ECO:0000313" key="4">
    <source>
        <dbReference type="EMBL" id="MBB5435741.1"/>
    </source>
</evidence>
<keyword evidence="2" id="KW-0472">Membrane</keyword>
<keyword evidence="2" id="KW-0812">Transmembrane</keyword>
<evidence type="ECO:0000313" key="5">
    <source>
        <dbReference type="Proteomes" id="UP000572635"/>
    </source>
</evidence>
<feature type="transmembrane region" description="Helical" evidence="2">
    <location>
        <begin position="380"/>
        <end position="401"/>
    </location>
</feature>
<dbReference type="InterPro" id="IPR007349">
    <property type="entry name" value="DUF418"/>
</dbReference>
<feature type="transmembrane region" description="Helical" evidence="2">
    <location>
        <begin position="349"/>
        <end position="368"/>
    </location>
</feature>
<feature type="transmembrane region" description="Helical" evidence="2">
    <location>
        <begin position="311"/>
        <end position="328"/>
    </location>
</feature>
<dbReference type="PANTHER" id="PTHR30590">
    <property type="entry name" value="INNER MEMBRANE PROTEIN"/>
    <property type="match status" value="1"/>
</dbReference>
<dbReference type="PANTHER" id="PTHR30590:SF2">
    <property type="entry name" value="INNER MEMBRANE PROTEIN"/>
    <property type="match status" value="1"/>
</dbReference>
<evidence type="ECO:0000256" key="2">
    <source>
        <dbReference type="SAM" id="Phobius"/>
    </source>
</evidence>
<dbReference type="InterPro" id="IPR052529">
    <property type="entry name" value="Bact_Transport_Assoc"/>
</dbReference>
<organism evidence="4 5">
    <name type="scientific">Nocardiopsis composta</name>
    <dbReference type="NCBI Taxonomy" id="157465"/>
    <lineage>
        <taxon>Bacteria</taxon>
        <taxon>Bacillati</taxon>
        <taxon>Actinomycetota</taxon>
        <taxon>Actinomycetes</taxon>
        <taxon>Streptosporangiales</taxon>
        <taxon>Nocardiopsidaceae</taxon>
        <taxon>Nocardiopsis</taxon>
    </lineage>
</organism>
<dbReference type="RefSeq" id="WP_184398793.1">
    <property type="nucleotide sequence ID" value="NZ_BAAAJD010000103.1"/>
</dbReference>
<feature type="region of interest" description="Disordered" evidence="1">
    <location>
        <begin position="1"/>
        <end position="35"/>
    </location>
</feature>
<feature type="transmembrane region" description="Helical" evidence="2">
    <location>
        <begin position="106"/>
        <end position="125"/>
    </location>
</feature>
<evidence type="ECO:0000259" key="3">
    <source>
        <dbReference type="Pfam" id="PF04235"/>
    </source>
</evidence>
<comment type="caution">
    <text evidence="4">The sequence shown here is derived from an EMBL/GenBank/DDBJ whole genome shotgun (WGS) entry which is preliminary data.</text>
</comment>
<proteinExistence type="predicted"/>
<sequence>MDETATEPDARRGDAADAPPTGKDDTARRPAPGGRRAGRLPLLDVLRGLAILGTLGTNIWIFTAPGAELGMLSGGDAPSLASIPADPAPAVIAEALFRFAANGTSLSLLTLLFGAGLAIQFRSAARRGLSWPGPYKWRALFLFVEGLVHFTLVFAWDVLMGYAVTALVTAWLLARGTRLRRAVARGAGALHLALMAAGTAVLVAAARTDAGGLPVGPDVVRLYTEGSYPEQIAFRLQNVLLMRMEPVLTFGLLLVLFLAGVALFRAGAFSPGAEGRRLRVRMAAWGLGAGLPLKAAASLAGPEFLLVERYIGAPIAAIGLAGLVGLVYDRMHRTGPVTAALSGVGRTALSGYVLQNVLAMLACYGFGLGLASRFAGTGPWWVIGLWAVLCAVLIAGSALWLRRFETGPLEAVQKAALARIGRG</sequence>
<keyword evidence="2" id="KW-1133">Transmembrane helix</keyword>
<accession>A0A7W8QU89</accession>
<feature type="transmembrane region" description="Helical" evidence="2">
    <location>
        <begin position="160"/>
        <end position="177"/>
    </location>
</feature>
<evidence type="ECO:0000256" key="1">
    <source>
        <dbReference type="SAM" id="MobiDB-lite"/>
    </source>
</evidence>
<feature type="transmembrane region" description="Helical" evidence="2">
    <location>
        <begin position="280"/>
        <end position="299"/>
    </location>
</feature>
<dbReference type="Pfam" id="PF04235">
    <property type="entry name" value="DUF418"/>
    <property type="match status" value="1"/>
</dbReference>
<dbReference type="EMBL" id="JACHDB010000002">
    <property type="protein sequence ID" value="MBB5435741.1"/>
    <property type="molecule type" value="Genomic_DNA"/>
</dbReference>
<feature type="domain" description="DUF418" evidence="3">
    <location>
        <begin position="263"/>
        <end position="415"/>
    </location>
</feature>